<protein>
    <submittedName>
        <fullName evidence="1">Uncharacterized protein</fullName>
    </submittedName>
</protein>
<evidence type="ECO:0000313" key="1">
    <source>
        <dbReference type="EMBL" id="TQJ04979.1"/>
    </source>
</evidence>
<dbReference type="EMBL" id="VFML01000001">
    <property type="protein sequence ID" value="TQJ04979.1"/>
    <property type="molecule type" value="Genomic_DNA"/>
</dbReference>
<reference evidence="1 2" key="1">
    <citation type="submission" date="2019-06" db="EMBL/GenBank/DDBJ databases">
        <title>Sequencing the genomes of 1000 actinobacteria strains.</title>
        <authorList>
            <person name="Klenk H.-P."/>
        </authorList>
    </citation>
    <scope>NUCLEOTIDE SEQUENCE [LARGE SCALE GENOMIC DNA]</scope>
    <source>
        <strain evidence="1 2">DSM 45679</strain>
    </source>
</reference>
<dbReference type="AlphaFoldDB" id="A0A542DPF8"/>
<comment type="caution">
    <text evidence="1">The sequence shown here is derived from an EMBL/GenBank/DDBJ whole genome shotgun (WGS) entry which is preliminary data.</text>
</comment>
<dbReference type="Proteomes" id="UP000320876">
    <property type="component" value="Unassembled WGS sequence"/>
</dbReference>
<organism evidence="1 2">
    <name type="scientific">Amycolatopsis cihanbeyliensis</name>
    <dbReference type="NCBI Taxonomy" id="1128664"/>
    <lineage>
        <taxon>Bacteria</taxon>
        <taxon>Bacillati</taxon>
        <taxon>Actinomycetota</taxon>
        <taxon>Actinomycetes</taxon>
        <taxon>Pseudonocardiales</taxon>
        <taxon>Pseudonocardiaceae</taxon>
        <taxon>Amycolatopsis</taxon>
    </lineage>
</organism>
<accession>A0A542DPF8</accession>
<proteinExistence type="predicted"/>
<gene>
    <name evidence="1" type="ORF">FB471_4791</name>
</gene>
<name>A0A542DPF8_AMYCI</name>
<keyword evidence="2" id="KW-1185">Reference proteome</keyword>
<sequence length="53" mass="5456">MSRGSRYVAGGPGRGQLAYVNGKLVRVRSKLVRVGGKLTRVEGKHAGSGCAGT</sequence>
<evidence type="ECO:0000313" key="2">
    <source>
        <dbReference type="Proteomes" id="UP000320876"/>
    </source>
</evidence>